<dbReference type="InterPro" id="IPR000182">
    <property type="entry name" value="GNAT_dom"/>
</dbReference>
<evidence type="ECO:0000256" key="1">
    <source>
        <dbReference type="ARBA" id="ARBA00022679"/>
    </source>
</evidence>
<keyword evidence="2" id="KW-0012">Acyltransferase</keyword>
<proteinExistence type="predicted"/>
<dbReference type="Pfam" id="PF00583">
    <property type="entry name" value="Acetyltransf_1"/>
    <property type="match status" value="1"/>
</dbReference>
<dbReference type="Gene3D" id="3.40.630.30">
    <property type="match status" value="1"/>
</dbReference>
<name>A0A1X7GRA6_9BACL</name>
<evidence type="ECO:0000259" key="3">
    <source>
        <dbReference type="PROSITE" id="PS51186"/>
    </source>
</evidence>
<dbReference type="SUPFAM" id="SSF55729">
    <property type="entry name" value="Acyl-CoA N-acyltransferases (Nat)"/>
    <property type="match status" value="1"/>
</dbReference>
<accession>A0A1X7GRA6</accession>
<dbReference type="InterPro" id="IPR050680">
    <property type="entry name" value="YpeA/RimI_acetyltransf"/>
</dbReference>
<dbReference type="RefSeq" id="WP_208918006.1">
    <property type="nucleotide sequence ID" value="NZ_LT840184.1"/>
</dbReference>
<dbReference type="AlphaFoldDB" id="A0A1X7GRA6"/>
<sequence length="186" mass="21028">MNIRPAVKEDAVAAARLLYDALHDVAHQLTGQESEEDAVTILEQFLKDEEGRLSYHQSLVSEVEGKTAGIIVTYAGDEAERLDRPIVERLRKLKNDPSISLDKEADEDEFYIDTLSVSPQFKGQGIGSALMHAAEERAKERGYNKIALAVVTDNKRAYSLYLRSGYEVDKEIIINHHVYYHMVKHL</sequence>
<evidence type="ECO:0000313" key="4">
    <source>
        <dbReference type="EMBL" id="SMF73541.1"/>
    </source>
</evidence>
<dbReference type="PANTHER" id="PTHR43420:SF52">
    <property type="entry name" value="N-ACETYLTRANSFERASE YODP"/>
    <property type="match status" value="1"/>
</dbReference>
<dbReference type="Proteomes" id="UP000192940">
    <property type="component" value="Chromosome I"/>
</dbReference>
<evidence type="ECO:0000256" key="2">
    <source>
        <dbReference type="ARBA" id="ARBA00023315"/>
    </source>
</evidence>
<gene>
    <name evidence="4" type="ORF">SAMN05661091_0977</name>
</gene>
<dbReference type="PROSITE" id="PS51186">
    <property type="entry name" value="GNAT"/>
    <property type="match status" value="1"/>
</dbReference>
<dbReference type="STRING" id="1313296.SAMN05661091_0977"/>
<reference evidence="4 5" key="1">
    <citation type="submission" date="2017-04" db="EMBL/GenBank/DDBJ databases">
        <authorList>
            <person name="Afonso C.L."/>
            <person name="Miller P.J."/>
            <person name="Scott M.A."/>
            <person name="Spackman E."/>
            <person name="Goraichik I."/>
            <person name="Dimitrov K.M."/>
            <person name="Suarez D.L."/>
            <person name="Swayne D.E."/>
        </authorList>
    </citation>
    <scope>NUCLEOTIDE SEQUENCE [LARGE SCALE GENOMIC DNA]</scope>
    <source>
        <strain evidence="4 5">N3/975</strain>
    </source>
</reference>
<dbReference type="PANTHER" id="PTHR43420">
    <property type="entry name" value="ACETYLTRANSFERASE"/>
    <property type="match status" value="1"/>
</dbReference>
<dbReference type="GO" id="GO:0016747">
    <property type="term" value="F:acyltransferase activity, transferring groups other than amino-acyl groups"/>
    <property type="evidence" value="ECO:0007669"/>
    <property type="project" value="InterPro"/>
</dbReference>
<dbReference type="InterPro" id="IPR016181">
    <property type="entry name" value="Acyl_CoA_acyltransferase"/>
</dbReference>
<dbReference type="EMBL" id="LT840184">
    <property type="protein sequence ID" value="SMF73541.1"/>
    <property type="molecule type" value="Genomic_DNA"/>
</dbReference>
<organism evidence="4 5">
    <name type="scientific">Paenibacillus uliginis N3/975</name>
    <dbReference type="NCBI Taxonomy" id="1313296"/>
    <lineage>
        <taxon>Bacteria</taxon>
        <taxon>Bacillati</taxon>
        <taxon>Bacillota</taxon>
        <taxon>Bacilli</taxon>
        <taxon>Bacillales</taxon>
        <taxon>Paenibacillaceae</taxon>
        <taxon>Paenibacillus</taxon>
    </lineage>
</organism>
<keyword evidence="5" id="KW-1185">Reference proteome</keyword>
<protein>
    <submittedName>
        <fullName evidence="4">Acetyltransferase (GNAT) family protein</fullName>
    </submittedName>
</protein>
<dbReference type="CDD" id="cd04301">
    <property type="entry name" value="NAT_SF"/>
    <property type="match status" value="1"/>
</dbReference>
<feature type="domain" description="N-acetyltransferase" evidence="3">
    <location>
        <begin position="1"/>
        <end position="186"/>
    </location>
</feature>
<evidence type="ECO:0000313" key="5">
    <source>
        <dbReference type="Proteomes" id="UP000192940"/>
    </source>
</evidence>
<keyword evidence="1 4" id="KW-0808">Transferase</keyword>